<evidence type="ECO:0000313" key="3">
    <source>
        <dbReference type="Proteomes" id="UP000619376"/>
    </source>
</evidence>
<organism evidence="2 3">
    <name type="scientific">Deinococcus metalli</name>
    <dbReference type="NCBI Taxonomy" id="1141878"/>
    <lineage>
        <taxon>Bacteria</taxon>
        <taxon>Thermotogati</taxon>
        <taxon>Deinococcota</taxon>
        <taxon>Deinococci</taxon>
        <taxon>Deinococcales</taxon>
        <taxon>Deinococcaceae</taxon>
        <taxon>Deinococcus</taxon>
    </lineage>
</organism>
<comment type="caution">
    <text evidence="2">The sequence shown here is derived from an EMBL/GenBank/DDBJ whole genome shotgun (WGS) entry which is preliminary data.</text>
</comment>
<protein>
    <recommendedName>
        <fullName evidence="1">ATP-grasp domain-containing protein</fullName>
    </recommendedName>
</protein>
<dbReference type="Pfam" id="PF14243">
    <property type="entry name" value="R2K_3"/>
    <property type="match status" value="1"/>
</dbReference>
<accession>A0ABQ3JUF0</accession>
<dbReference type="InterPro" id="IPR025643">
    <property type="entry name" value="R2K_3"/>
</dbReference>
<sequence>MLYRGWMLDSAAYLAFEADISAAGAQLHTSPAAYLSTHHLPNWFPLLRDLTPETVCFRELSGLEEQLTELGWEAFFVKDFVKSLKTGTGSVITRPEQIGELMGRMEQFRGQIEGGVCVRRFEALDATSETRYFVRDGQAFAAGGGVVPDIVQDVAARIPSPFYSVDVARRADGVWRVVEIGDGQVSDLVGWTAEEFGAVWKDRP</sequence>
<reference evidence="3" key="1">
    <citation type="journal article" date="2019" name="Int. J. Syst. Evol. Microbiol.">
        <title>The Global Catalogue of Microorganisms (GCM) 10K type strain sequencing project: providing services to taxonomists for standard genome sequencing and annotation.</title>
        <authorList>
            <consortium name="The Broad Institute Genomics Platform"/>
            <consortium name="The Broad Institute Genome Sequencing Center for Infectious Disease"/>
            <person name="Wu L."/>
            <person name="Ma J."/>
        </authorList>
    </citation>
    <scope>NUCLEOTIDE SEQUENCE [LARGE SCALE GENOMIC DNA]</scope>
    <source>
        <strain evidence="3">CGMCC 1.18437</strain>
    </source>
</reference>
<dbReference type="EMBL" id="BNAJ01000016">
    <property type="protein sequence ID" value="GHF62361.1"/>
    <property type="molecule type" value="Genomic_DNA"/>
</dbReference>
<dbReference type="Proteomes" id="UP000619376">
    <property type="component" value="Unassembled WGS sequence"/>
</dbReference>
<evidence type="ECO:0000259" key="1">
    <source>
        <dbReference type="Pfam" id="PF14243"/>
    </source>
</evidence>
<keyword evidence="3" id="KW-1185">Reference proteome</keyword>
<proteinExistence type="predicted"/>
<gene>
    <name evidence="2" type="ORF">GCM10017781_43060</name>
</gene>
<name>A0ABQ3JUF0_9DEIO</name>
<evidence type="ECO:0000313" key="2">
    <source>
        <dbReference type="EMBL" id="GHF62361.1"/>
    </source>
</evidence>
<feature type="domain" description="ATP-grasp" evidence="1">
    <location>
        <begin position="69"/>
        <end position="193"/>
    </location>
</feature>